<sequence>MKAILKNMTAAVQVDKADYKVREESLRLRLLSLQKELATSNRAILILMNGVEGSGKGETTRKLLEWLDARGVETNAFWTAQGEEAEHPPLWRFWQMLPARGRIGIYFGSWYTQPIIDRAFKNIGKEEFERQLGEIRNLEEMLIAEGVILIKFWMYLSLDAQKAIAKAKKAKAKTRWRISSLARKFARKRKRFQKVDLEVLSQTHTTIAPWTIIDAASEKSRELAAGEALVEKLRQALHPSGAVHLQISPRFKTAPRNYIADLNQNKKINDDEYKEQLEILTAKAAALADKMSTSKKSLALVFEGPDAAGKGGAIRRVIAGMDPRHYRVIGIAAPTDEEKARPYLWRFWRNTPRDGKLHIFDRSWYGRVLVERIEKFCTENEWQRAYGEINDFELALTEAGVTVRKFYLATTQDEQLARFKDREITPYKQYKLTEEDWRNRDKWHAYETAACDMFANTSTAYAPWILVEANNKNHARIKVMRAVVDALEEALR</sequence>
<dbReference type="AlphaFoldDB" id="I4B0F9"/>
<dbReference type="Gene3D" id="3.40.50.300">
    <property type="entry name" value="P-loop containing nucleotide triphosphate hydrolases"/>
    <property type="match status" value="2"/>
</dbReference>
<dbReference type="GO" id="GO:0006797">
    <property type="term" value="P:polyphosphate metabolic process"/>
    <property type="evidence" value="ECO:0007669"/>
    <property type="project" value="InterPro"/>
</dbReference>
<dbReference type="STRING" id="869212.Turpa_0104"/>
<name>I4B0F9_TURPD</name>
<dbReference type="PROSITE" id="PS00018">
    <property type="entry name" value="EF_HAND_1"/>
    <property type="match status" value="1"/>
</dbReference>
<feature type="domain" description="Polyphosphate kinase-2-related" evidence="1">
    <location>
        <begin position="268"/>
        <end position="489"/>
    </location>
</feature>
<gene>
    <name evidence="2" type="ordered locus">Turpa_0104</name>
</gene>
<dbReference type="OrthoDB" id="9775224at2"/>
<evidence type="ECO:0000313" key="2">
    <source>
        <dbReference type="EMBL" id="AFM10766.1"/>
    </source>
</evidence>
<dbReference type="HOGENOM" id="CLU_033786_0_2_12"/>
<dbReference type="NCBIfam" id="TIGR03708">
    <property type="entry name" value="poly_P_AMP_trns"/>
    <property type="match status" value="1"/>
</dbReference>
<dbReference type="Proteomes" id="UP000006048">
    <property type="component" value="Chromosome"/>
</dbReference>
<evidence type="ECO:0000313" key="3">
    <source>
        <dbReference type="Proteomes" id="UP000006048"/>
    </source>
</evidence>
<dbReference type="PANTHER" id="PTHR34383">
    <property type="entry name" value="POLYPHOSPHATE:AMP PHOSPHOTRANSFERASE-RELATED"/>
    <property type="match status" value="1"/>
</dbReference>
<evidence type="ECO:0000259" key="1">
    <source>
        <dbReference type="Pfam" id="PF03976"/>
    </source>
</evidence>
<dbReference type="Pfam" id="PF03976">
    <property type="entry name" value="PPK2"/>
    <property type="match status" value="2"/>
</dbReference>
<dbReference type="InterPro" id="IPR022489">
    <property type="entry name" value="PolyP_AMP_Tfrase"/>
</dbReference>
<proteinExistence type="predicted"/>
<dbReference type="InterPro" id="IPR027417">
    <property type="entry name" value="P-loop_NTPase"/>
</dbReference>
<accession>I4B0F9</accession>
<dbReference type="PANTHER" id="PTHR34383:SF3">
    <property type="entry name" value="POLYPHOSPHATE:AMP PHOSPHOTRANSFERASE"/>
    <property type="match status" value="1"/>
</dbReference>
<dbReference type="SUPFAM" id="SSF52540">
    <property type="entry name" value="P-loop containing nucleoside triphosphate hydrolases"/>
    <property type="match status" value="2"/>
</dbReference>
<dbReference type="InterPro" id="IPR018247">
    <property type="entry name" value="EF_Hand_1_Ca_BS"/>
</dbReference>
<dbReference type="RefSeq" id="WP_014801287.1">
    <property type="nucleotide sequence ID" value="NC_018020.1"/>
</dbReference>
<protein>
    <submittedName>
        <fullName evidence="2">Polyphosphate:AMP phosphotransferase</fullName>
    </submittedName>
</protein>
<dbReference type="InterPro" id="IPR022488">
    <property type="entry name" value="PPK2-related"/>
</dbReference>
<organism evidence="2 3">
    <name type="scientific">Turneriella parva (strain ATCC BAA-1111 / DSM 21527 / NCTC 11395 / H)</name>
    <name type="common">Leptospira parva</name>
    <dbReference type="NCBI Taxonomy" id="869212"/>
    <lineage>
        <taxon>Bacteria</taxon>
        <taxon>Pseudomonadati</taxon>
        <taxon>Spirochaetota</taxon>
        <taxon>Spirochaetia</taxon>
        <taxon>Leptospirales</taxon>
        <taxon>Leptospiraceae</taxon>
        <taxon>Turneriella</taxon>
    </lineage>
</organism>
<dbReference type="GO" id="GO:0043751">
    <property type="term" value="F:polyphosphate:AMP phosphotransferase activity"/>
    <property type="evidence" value="ECO:0007669"/>
    <property type="project" value="InterPro"/>
</dbReference>
<feature type="domain" description="Polyphosphate kinase-2-related" evidence="1">
    <location>
        <begin position="14"/>
        <end position="235"/>
    </location>
</feature>
<dbReference type="KEGG" id="tpx:Turpa_0104"/>
<keyword evidence="3" id="KW-1185">Reference proteome</keyword>
<dbReference type="EMBL" id="CP002959">
    <property type="protein sequence ID" value="AFM10766.1"/>
    <property type="molecule type" value="Genomic_DNA"/>
</dbReference>
<reference evidence="2 3" key="1">
    <citation type="submission" date="2012-06" db="EMBL/GenBank/DDBJ databases">
        <title>The complete chromosome of genome of Turneriella parva DSM 21527.</title>
        <authorList>
            <consortium name="US DOE Joint Genome Institute (JGI-PGF)"/>
            <person name="Lucas S."/>
            <person name="Han J."/>
            <person name="Lapidus A."/>
            <person name="Bruce D."/>
            <person name="Goodwin L."/>
            <person name="Pitluck S."/>
            <person name="Peters L."/>
            <person name="Kyrpides N."/>
            <person name="Mavromatis K."/>
            <person name="Ivanova N."/>
            <person name="Mikhailova N."/>
            <person name="Chertkov O."/>
            <person name="Detter J.C."/>
            <person name="Tapia R."/>
            <person name="Han C."/>
            <person name="Land M."/>
            <person name="Hauser L."/>
            <person name="Markowitz V."/>
            <person name="Cheng J.-F."/>
            <person name="Hugenholtz P."/>
            <person name="Woyke T."/>
            <person name="Wu D."/>
            <person name="Gronow S."/>
            <person name="Wellnitz S."/>
            <person name="Brambilla E."/>
            <person name="Klenk H.-P."/>
            <person name="Eisen J.A."/>
        </authorList>
    </citation>
    <scope>NUCLEOTIDE SEQUENCE [LARGE SCALE GENOMIC DNA]</scope>
    <source>
        <strain evidence="3">ATCC BAA-1111 / DSM 21527 / NCTC 11395 / H</strain>
    </source>
</reference>
<dbReference type="PATRIC" id="fig|869212.3.peg.63"/>